<feature type="domain" description="CBM2" evidence="11">
    <location>
        <begin position="39"/>
        <end position="148"/>
    </location>
</feature>
<keyword evidence="5 8" id="KW-0119">Carbohydrate metabolism</keyword>
<evidence type="ECO:0000313" key="12">
    <source>
        <dbReference type="EMBL" id="RPE36721.1"/>
    </source>
</evidence>
<dbReference type="InterPro" id="IPR018087">
    <property type="entry name" value="Glyco_hydro_5_CS"/>
</dbReference>
<protein>
    <recommendedName>
        <fullName evidence="8">Endoglucanase</fullName>
        <ecNumber evidence="8">3.2.1.4</ecNumber>
    </recommendedName>
</protein>
<evidence type="ECO:0000256" key="5">
    <source>
        <dbReference type="ARBA" id="ARBA00023277"/>
    </source>
</evidence>
<dbReference type="GO" id="GO:0008810">
    <property type="term" value="F:cellulase activity"/>
    <property type="evidence" value="ECO:0007669"/>
    <property type="project" value="UniProtKB-EC"/>
</dbReference>
<feature type="chain" id="PRO_5018111428" description="Endoglucanase" evidence="10">
    <location>
        <begin position="42"/>
        <end position="515"/>
    </location>
</feature>
<evidence type="ECO:0000256" key="10">
    <source>
        <dbReference type="SAM" id="SignalP"/>
    </source>
</evidence>
<dbReference type="RefSeq" id="WP_123819636.1">
    <property type="nucleotide sequence ID" value="NZ_RKQG01000001.1"/>
</dbReference>
<dbReference type="PROSITE" id="PS00659">
    <property type="entry name" value="GLYCOSYL_HYDROL_F5"/>
    <property type="match status" value="1"/>
</dbReference>
<keyword evidence="2 10" id="KW-0732">Signal</keyword>
<evidence type="ECO:0000256" key="7">
    <source>
        <dbReference type="ARBA" id="ARBA00023326"/>
    </source>
</evidence>
<evidence type="ECO:0000256" key="3">
    <source>
        <dbReference type="ARBA" id="ARBA00022801"/>
    </source>
</evidence>
<evidence type="ECO:0000256" key="8">
    <source>
        <dbReference type="RuleBase" id="RU361153"/>
    </source>
</evidence>
<dbReference type="PANTHER" id="PTHR34142:SF1">
    <property type="entry name" value="GLYCOSIDE HYDROLASE FAMILY 5 DOMAIN-CONTAINING PROTEIN"/>
    <property type="match status" value="1"/>
</dbReference>
<name>A0A3N4S0B4_9ACTN</name>
<dbReference type="SUPFAM" id="SSF49384">
    <property type="entry name" value="Carbohydrate-binding domain"/>
    <property type="match status" value="1"/>
</dbReference>
<dbReference type="InterPro" id="IPR001547">
    <property type="entry name" value="Glyco_hydro_5"/>
</dbReference>
<keyword evidence="13" id="KW-1185">Reference proteome</keyword>
<dbReference type="InterPro" id="IPR017853">
    <property type="entry name" value="GH"/>
</dbReference>
<sequence length="515" mass="53730">MRLVFPDFRSRRTRAVTGAFASGVLAVAATSLVVLPQAAQAAGTQCQATYSVQNDWGSGFQTSVTITNLGAAWTSWTLGYSYAGNQALSSGWNGTWSQSGQDVTVSSLAWNGGVPSGGTVSPAATFGYSGANAAPTAFTVNGVLCGGSAPSTPPPTSPPPTTPPPTTPPPSGPAPALHVSGNHLVTAAGANYRLLGVNRSSGEFACVQGKGMWDGPADQATVDGMKSWNVHTVRIPLNEECWLGTGDVPPGGTTGAAYRQAVKDYTDLLVANGMNVVLDLHWTYGQYTGSGAGCSDTAATCQKPMPDQKYSPAFWTQVADTFKGNNAVLFDLFNEPYPDAANGFTDATAAWTCLRDGGTCTGIGYPVAGMQSLVDAVRATGATNVILTGGLTWTNDLSQWLAYRPVDPTGNLVASWHSYNFNGCVTTACWDSTIGAVAAKVPVQAAEIGQNNCNHDYIDQVTAWADRNGVGYSAWTWNPWGVCDSNGNVLITDWAGTPTATFGQGYRAHLLVQHP</sequence>
<dbReference type="Gene3D" id="2.60.40.290">
    <property type="match status" value="1"/>
</dbReference>
<keyword evidence="3 8" id="KW-0378">Hydrolase</keyword>
<evidence type="ECO:0000256" key="9">
    <source>
        <dbReference type="SAM" id="MobiDB-lite"/>
    </source>
</evidence>
<dbReference type="Gene3D" id="3.20.20.80">
    <property type="entry name" value="Glycosidases"/>
    <property type="match status" value="1"/>
</dbReference>
<dbReference type="GO" id="GO:0030245">
    <property type="term" value="P:cellulose catabolic process"/>
    <property type="evidence" value="ECO:0007669"/>
    <property type="project" value="UniProtKB-KW"/>
</dbReference>
<comment type="caution">
    <text evidence="12">The sequence shown here is derived from an EMBL/GenBank/DDBJ whole genome shotgun (WGS) entry which is preliminary data.</text>
</comment>
<keyword evidence="7 8" id="KW-0624">Polysaccharide degradation</keyword>
<proteinExistence type="inferred from homology"/>
<dbReference type="GO" id="GO:0030247">
    <property type="term" value="F:polysaccharide binding"/>
    <property type="evidence" value="ECO:0007669"/>
    <property type="project" value="UniProtKB-UniRule"/>
</dbReference>
<evidence type="ECO:0000256" key="2">
    <source>
        <dbReference type="ARBA" id="ARBA00022729"/>
    </source>
</evidence>
<dbReference type="PANTHER" id="PTHR34142">
    <property type="entry name" value="ENDO-BETA-1,4-GLUCANASE A"/>
    <property type="match status" value="1"/>
</dbReference>
<comment type="similarity">
    <text evidence="8">Belongs to the glycosyl hydrolase 5 (cellulase A) family.</text>
</comment>
<dbReference type="InterPro" id="IPR001919">
    <property type="entry name" value="CBD2"/>
</dbReference>
<keyword evidence="6 8" id="KW-0326">Glycosidase</keyword>
<accession>A0A3N4S0B4</accession>
<dbReference type="AlphaFoldDB" id="A0A3N4S0B4"/>
<dbReference type="Pfam" id="PF00553">
    <property type="entry name" value="CBM_2"/>
    <property type="match status" value="1"/>
</dbReference>
<reference evidence="12 13" key="1">
    <citation type="submission" date="2018-11" db="EMBL/GenBank/DDBJ databases">
        <title>Sequencing the genomes of 1000 actinobacteria strains.</title>
        <authorList>
            <person name="Klenk H.-P."/>
        </authorList>
    </citation>
    <scope>NUCLEOTIDE SEQUENCE [LARGE SCALE GENOMIC DNA]</scope>
    <source>
        <strain evidence="12 13">DSM 44781</strain>
    </source>
</reference>
<evidence type="ECO:0000256" key="6">
    <source>
        <dbReference type="ARBA" id="ARBA00023295"/>
    </source>
</evidence>
<dbReference type="Pfam" id="PF00150">
    <property type="entry name" value="Cellulase"/>
    <property type="match status" value="1"/>
</dbReference>
<dbReference type="PROSITE" id="PS51173">
    <property type="entry name" value="CBM2"/>
    <property type="match status" value="1"/>
</dbReference>
<keyword evidence="4 8" id="KW-0136">Cellulose degradation</keyword>
<feature type="region of interest" description="Disordered" evidence="9">
    <location>
        <begin position="148"/>
        <end position="177"/>
    </location>
</feature>
<dbReference type="EC" id="3.2.1.4" evidence="8"/>
<dbReference type="Proteomes" id="UP000266906">
    <property type="component" value="Unassembled WGS sequence"/>
</dbReference>
<feature type="signal peptide" evidence="10">
    <location>
        <begin position="1"/>
        <end position="41"/>
    </location>
</feature>
<evidence type="ECO:0000256" key="1">
    <source>
        <dbReference type="ARBA" id="ARBA00000966"/>
    </source>
</evidence>
<organism evidence="12 13">
    <name type="scientific">Kitasatospora cineracea</name>
    <dbReference type="NCBI Taxonomy" id="88074"/>
    <lineage>
        <taxon>Bacteria</taxon>
        <taxon>Bacillati</taxon>
        <taxon>Actinomycetota</taxon>
        <taxon>Actinomycetes</taxon>
        <taxon>Kitasatosporales</taxon>
        <taxon>Streptomycetaceae</taxon>
        <taxon>Kitasatospora</taxon>
    </lineage>
</organism>
<dbReference type="InterPro" id="IPR008965">
    <property type="entry name" value="CBM2/CBM3_carb-bd_dom_sf"/>
</dbReference>
<evidence type="ECO:0000256" key="4">
    <source>
        <dbReference type="ARBA" id="ARBA00023001"/>
    </source>
</evidence>
<dbReference type="EMBL" id="RKQG01000001">
    <property type="protein sequence ID" value="RPE36721.1"/>
    <property type="molecule type" value="Genomic_DNA"/>
</dbReference>
<comment type="catalytic activity">
    <reaction evidence="1 8">
        <text>Endohydrolysis of (1-&gt;4)-beta-D-glucosidic linkages in cellulose, lichenin and cereal beta-D-glucans.</text>
        <dbReference type="EC" id="3.2.1.4"/>
    </reaction>
</comment>
<feature type="compositionally biased region" description="Pro residues" evidence="9">
    <location>
        <begin position="151"/>
        <end position="173"/>
    </location>
</feature>
<evidence type="ECO:0000259" key="11">
    <source>
        <dbReference type="PROSITE" id="PS51173"/>
    </source>
</evidence>
<dbReference type="InterPro" id="IPR012291">
    <property type="entry name" value="CBM2_carb-bd_dom_sf"/>
</dbReference>
<gene>
    <name evidence="12" type="ORF">EDD38_5098</name>
</gene>
<dbReference type="SMART" id="SM00637">
    <property type="entry name" value="CBD_II"/>
    <property type="match status" value="1"/>
</dbReference>
<dbReference type="SUPFAM" id="SSF51445">
    <property type="entry name" value="(Trans)glycosidases"/>
    <property type="match status" value="1"/>
</dbReference>
<evidence type="ECO:0000313" key="13">
    <source>
        <dbReference type="Proteomes" id="UP000266906"/>
    </source>
</evidence>